<comment type="caution">
    <text evidence="2">The sequence shown here is derived from an EMBL/GenBank/DDBJ whole genome shotgun (WGS) entry which is preliminary data.</text>
</comment>
<keyword evidence="3" id="KW-1185">Reference proteome</keyword>
<proteinExistence type="predicted"/>
<name>A0ABN3K2K0_9ACTN</name>
<dbReference type="Proteomes" id="UP001501231">
    <property type="component" value="Unassembled WGS sequence"/>
</dbReference>
<organism evidence="2 3">
    <name type="scientific">Actinomadura vinacea</name>
    <dbReference type="NCBI Taxonomy" id="115336"/>
    <lineage>
        <taxon>Bacteria</taxon>
        <taxon>Bacillati</taxon>
        <taxon>Actinomycetota</taxon>
        <taxon>Actinomycetes</taxon>
        <taxon>Streptosporangiales</taxon>
        <taxon>Thermomonosporaceae</taxon>
        <taxon>Actinomadura</taxon>
    </lineage>
</organism>
<protein>
    <submittedName>
        <fullName evidence="2">Uncharacterized protein</fullName>
    </submittedName>
</protein>
<feature type="region of interest" description="Disordered" evidence="1">
    <location>
        <begin position="192"/>
        <end position="225"/>
    </location>
</feature>
<reference evidence="2 3" key="1">
    <citation type="journal article" date="2019" name="Int. J. Syst. Evol. Microbiol.">
        <title>The Global Catalogue of Microorganisms (GCM) 10K type strain sequencing project: providing services to taxonomists for standard genome sequencing and annotation.</title>
        <authorList>
            <consortium name="The Broad Institute Genomics Platform"/>
            <consortium name="The Broad Institute Genome Sequencing Center for Infectious Disease"/>
            <person name="Wu L."/>
            <person name="Ma J."/>
        </authorList>
    </citation>
    <scope>NUCLEOTIDE SEQUENCE [LARGE SCALE GENOMIC DNA]</scope>
    <source>
        <strain evidence="2 3">JCM 3325</strain>
    </source>
</reference>
<evidence type="ECO:0000256" key="1">
    <source>
        <dbReference type="SAM" id="MobiDB-lite"/>
    </source>
</evidence>
<evidence type="ECO:0000313" key="2">
    <source>
        <dbReference type="EMBL" id="GAA2445051.1"/>
    </source>
</evidence>
<gene>
    <name evidence="2" type="ORF">GCM10010191_72210</name>
</gene>
<sequence length="237" mass="23326">MGCAGLAGLPALDVPSDGPPEVPPDVPPDPRCPGSDVPLATVPARAAGRASPAVLAPLAGFAPSPPGLLLRGLPVEAEPPVGPDSDSDSDSDWASGRVFGAEGVGGVSVGPFVPAASEAEGPEPLVAAWVSAAEASCAGRSDSSASPGSDSAADGVAAPPAALARVARASRLVPGSVAGPALLSATVSVTASVDTTSPGTQPPRTSGRTTLLAPRDAPVPRRTGWRQCIRHPFRTRP</sequence>
<feature type="region of interest" description="Disordered" evidence="1">
    <location>
        <begin position="1"/>
        <end position="39"/>
    </location>
</feature>
<accession>A0ABN3K2K0</accession>
<evidence type="ECO:0000313" key="3">
    <source>
        <dbReference type="Proteomes" id="UP001501231"/>
    </source>
</evidence>
<feature type="region of interest" description="Disordered" evidence="1">
    <location>
        <begin position="72"/>
        <end position="97"/>
    </location>
</feature>
<feature type="compositionally biased region" description="Pro residues" evidence="1">
    <location>
        <begin position="17"/>
        <end position="31"/>
    </location>
</feature>
<feature type="compositionally biased region" description="Polar residues" evidence="1">
    <location>
        <begin position="198"/>
        <end position="209"/>
    </location>
</feature>
<dbReference type="EMBL" id="BAAARW010000028">
    <property type="protein sequence ID" value="GAA2445051.1"/>
    <property type="molecule type" value="Genomic_DNA"/>
</dbReference>